<evidence type="ECO:0000259" key="3">
    <source>
        <dbReference type="Pfam" id="PF01408"/>
    </source>
</evidence>
<proteinExistence type="inferred from homology"/>
<evidence type="ECO:0000259" key="4">
    <source>
        <dbReference type="Pfam" id="PF22725"/>
    </source>
</evidence>
<dbReference type="SUPFAM" id="SSF51735">
    <property type="entry name" value="NAD(P)-binding Rossmann-fold domains"/>
    <property type="match status" value="1"/>
</dbReference>
<dbReference type="GO" id="GO:0006740">
    <property type="term" value="P:NADPH regeneration"/>
    <property type="evidence" value="ECO:0007669"/>
    <property type="project" value="TreeGrafter"/>
</dbReference>
<dbReference type="Pfam" id="PF01408">
    <property type="entry name" value="GFO_IDH_MocA"/>
    <property type="match status" value="1"/>
</dbReference>
<name>A0A159ZUP4_PSEFL</name>
<comment type="similarity">
    <text evidence="1">Belongs to the Gfo/Idh/MocA family.</text>
</comment>
<reference evidence="6" key="1">
    <citation type="submission" date="2016-04" db="EMBL/GenBank/DDBJ databases">
        <authorList>
            <person name="Ray J."/>
            <person name="Price M."/>
            <person name="Deutschbauer A."/>
        </authorList>
    </citation>
    <scope>NUCLEOTIDE SEQUENCE [LARGE SCALE GENOMIC DNA]</scope>
    <source>
        <strain evidence="6">FW300-N2E2</strain>
    </source>
</reference>
<dbReference type="Proteomes" id="UP000076083">
    <property type="component" value="Chromosome"/>
</dbReference>
<keyword evidence="2" id="KW-0560">Oxidoreductase</keyword>
<protein>
    <submittedName>
        <fullName evidence="5">Inositol 2-dehydrogenase</fullName>
    </submittedName>
</protein>
<sequence>MLRIAVLGAGRIGKIHAANVATNPRTKLVVIADPWKEGVNALAMQLGCEAAYDYASAIERTDVDAVFIGTPTEFHIELMLQAVRLGKPVICEKPIDMDYERAKAAVDELERLNGRVMLAFNRRFDPDYLRLRRAIDDGEIGVVRQVIITSRDPALAARAYLETSGGIFRDMTIHDFDMARSLLGEEPVEVFAVGSRLVDPTLESIPDYDSVMVLMRTASGRQCHINCCREAVYGFDQRLEVSGSKGMLLNENHRTNSVRRYGAEATDVADPLLNFFLERHADSYKIELNSFLDAVENNSPMPATPRDGLRALRLANCASESAETGKVVRVGDH</sequence>
<accession>A0A159ZUP4</accession>
<dbReference type="InterPro" id="IPR055170">
    <property type="entry name" value="GFO_IDH_MocA-like_dom"/>
</dbReference>
<organism evidence="5 6">
    <name type="scientific">Pseudomonas fluorescens</name>
    <dbReference type="NCBI Taxonomy" id="294"/>
    <lineage>
        <taxon>Bacteria</taxon>
        <taxon>Pseudomonadati</taxon>
        <taxon>Pseudomonadota</taxon>
        <taxon>Gammaproteobacteria</taxon>
        <taxon>Pseudomonadales</taxon>
        <taxon>Pseudomonadaceae</taxon>
        <taxon>Pseudomonas</taxon>
    </lineage>
</organism>
<dbReference type="Gene3D" id="3.30.360.10">
    <property type="entry name" value="Dihydrodipicolinate Reductase, domain 2"/>
    <property type="match status" value="1"/>
</dbReference>
<evidence type="ECO:0000313" key="6">
    <source>
        <dbReference type="Proteomes" id="UP000076083"/>
    </source>
</evidence>
<dbReference type="EMBL" id="CP015225">
    <property type="protein sequence ID" value="AMZ70499.1"/>
    <property type="molecule type" value="Genomic_DNA"/>
</dbReference>
<dbReference type="PANTHER" id="PTHR42840:SF3">
    <property type="entry name" value="BINDING ROSSMANN FOLD OXIDOREDUCTASE, PUTATIVE (AFU_ORTHOLOGUE AFUA_2G10240)-RELATED"/>
    <property type="match status" value="1"/>
</dbReference>
<evidence type="ECO:0000256" key="1">
    <source>
        <dbReference type="ARBA" id="ARBA00010928"/>
    </source>
</evidence>
<dbReference type="SUPFAM" id="SSF55347">
    <property type="entry name" value="Glyceraldehyde-3-phosphate dehydrogenase-like, C-terminal domain"/>
    <property type="match status" value="1"/>
</dbReference>
<dbReference type="GO" id="GO:0000166">
    <property type="term" value="F:nucleotide binding"/>
    <property type="evidence" value="ECO:0007669"/>
    <property type="project" value="InterPro"/>
</dbReference>
<dbReference type="InterPro" id="IPR000683">
    <property type="entry name" value="Gfo/Idh/MocA-like_OxRdtase_N"/>
</dbReference>
<evidence type="ECO:0000313" key="5">
    <source>
        <dbReference type="EMBL" id="AMZ70499.1"/>
    </source>
</evidence>
<dbReference type="Gene3D" id="3.40.50.720">
    <property type="entry name" value="NAD(P)-binding Rossmann-like Domain"/>
    <property type="match status" value="1"/>
</dbReference>
<reference evidence="5 6" key="2">
    <citation type="journal article" date="2018" name="Nature">
        <title>Mutant phenotypes for thousands of bacterial genes of unknown function.</title>
        <authorList>
            <person name="Price M.N."/>
            <person name="Wetmore K.M."/>
            <person name="Waters R.J."/>
            <person name="Callaghan M."/>
            <person name="Ray J."/>
            <person name="Liu H."/>
            <person name="Kuehl J.V."/>
            <person name="Melnyk R.A."/>
            <person name="Lamson J.S."/>
            <person name="Suh Y."/>
            <person name="Carlson H.K."/>
            <person name="Esquivel Z."/>
            <person name="Sadeeshkumar H."/>
            <person name="Chakraborty R."/>
            <person name="Zane G.M."/>
            <person name="Rubin B.E."/>
            <person name="Wall J.D."/>
            <person name="Visel A."/>
            <person name="Bristow J."/>
            <person name="Blow M.J."/>
            <person name="Arkin A.P."/>
            <person name="Deutschbauer A.M."/>
        </authorList>
    </citation>
    <scope>NUCLEOTIDE SEQUENCE [LARGE SCALE GENOMIC DNA]</scope>
    <source>
        <strain evidence="5 6">FW300-N2E2</strain>
    </source>
</reference>
<feature type="domain" description="GFO/IDH/MocA-like oxidoreductase" evidence="4">
    <location>
        <begin position="128"/>
        <end position="248"/>
    </location>
</feature>
<dbReference type="PANTHER" id="PTHR42840">
    <property type="entry name" value="NAD(P)-BINDING ROSSMANN-FOLD SUPERFAMILY PROTEIN-RELATED"/>
    <property type="match status" value="1"/>
</dbReference>
<gene>
    <name evidence="5" type="ORF">TK06_05045</name>
</gene>
<evidence type="ECO:0000256" key="2">
    <source>
        <dbReference type="ARBA" id="ARBA00023002"/>
    </source>
</evidence>
<dbReference type="RefSeq" id="WP_063321103.1">
    <property type="nucleotide sequence ID" value="NZ_CP015225.1"/>
</dbReference>
<dbReference type="InterPro" id="IPR036291">
    <property type="entry name" value="NAD(P)-bd_dom_sf"/>
</dbReference>
<dbReference type="GO" id="GO:0005737">
    <property type="term" value="C:cytoplasm"/>
    <property type="evidence" value="ECO:0007669"/>
    <property type="project" value="TreeGrafter"/>
</dbReference>
<feature type="domain" description="Gfo/Idh/MocA-like oxidoreductase N-terminal" evidence="3">
    <location>
        <begin position="2"/>
        <end position="119"/>
    </location>
</feature>
<dbReference type="AlphaFoldDB" id="A0A159ZUP4"/>
<dbReference type="NCBIfam" id="TIGR04380">
    <property type="entry name" value="myo_inos_iolG"/>
    <property type="match status" value="1"/>
</dbReference>
<dbReference type="Pfam" id="PF22725">
    <property type="entry name" value="GFO_IDH_MocA_C3"/>
    <property type="match status" value="1"/>
</dbReference>
<dbReference type="GO" id="GO:0016491">
    <property type="term" value="F:oxidoreductase activity"/>
    <property type="evidence" value="ECO:0007669"/>
    <property type="project" value="UniProtKB-KW"/>
</dbReference>
<dbReference type="InterPro" id="IPR030827">
    <property type="entry name" value="Myo_inos_IolG"/>
</dbReference>